<dbReference type="PANTHER" id="PTHR10773:SF19">
    <property type="match status" value="1"/>
</dbReference>
<evidence type="ECO:0000313" key="2">
    <source>
        <dbReference type="EMBL" id="KAF2890949.1"/>
    </source>
</evidence>
<accession>A0A8K0CP06</accession>
<evidence type="ECO:0000256" key="1">
    <source>
        <dbReference type="SAM" id="MobiDB-lite"/>
    </source>
</evidence>
<dbReference type="PANTHER" id="PTHR10773">
    <property type="entry name" value="DNA-DIRECTED RNA POLYMERASES I, II, AND III SUBUNIT RPABC2"/>
    <property type="match status" value="1"/>
</dbReference>
<organism evidence="2 3">
    <name type="scientific">Ignelater luminosus</name>
    <name type="common">Cucubano</name>
    <name type="synonym">Pyrophorus luminosus</name>
    <dbReference type="NCBI Taxonomy" id="2038154"/>
    <lineage>
        <taxon>Eukaryota</taxon>
        <taxon>Metazoa</taxon>
        <taxon>Ecdysozoa</taxon>
        <taxon>Arthropoda</taxon>
        <taxon>Hexapoda</taxon>
        <taxon>Insecta</taxon>
        <taxon>Pterygota</taxon>
        <taxon>Neoptera</taxon>
        <taxon>Endopterygota</taxon>
        <taxon>Coleoptera</taxon>
        <taxon>Polyphaga</taxon>
        <taxon>Elateriformia</taxon>
        <taxon>Elateroidea</taxon>
        <taxon>Elateridae</taxon>
        <taxon>Agrypninae</taxon>
        <taxon>Pyrophorini</taxon>
        <taxon>Ignelater</taxon>
    </lineage>
</organism>
<keyword evidence="3" id="KW-1185">Reference proteome</keyword>
<feature type="region of interest" description="Disordered" evidence="1">
    <location>
        <begin position="1"/>
        <end position="45"/>
    </location>
</feature>
<proteinExistence type="predicted"/>
<name>A0A8K0CP06_IGNLU</name>
<dbReference type="Proteomes" id="UP000801492">
    <property type="component" value="Unassembled WGS sequence"/>
</dbReference>
<protein>
    <submittedName>
        <fullName evidence="2">Uncharacterized protein</fullName>
    </submittedName>
</protein>
<dbReference type="OrthoDB" id="6351383at2759"/>
<gene>
    <name evidence="2" type="ORF">ILUMI_15224</name>
</gene>
<reference evidence="2" key="1">
    <citation type="submission" date="2019-08" db="EMBL/GenBank/DDBJ databases">
        <title>The genome of the North American firefly Photinus pyralis.</title>
        <authorList>
            <consortium name="Photinus pyralis genome working group"/>
            <person name="Fallon T.R."/>
            <person name="Sander Lower S.E."/>
            <person name="Weng J.-K."/>
        </authorList>
    </citation>
    <scope>NUCLEOTIDE SEQUENCE</scope>
    <source>
        <strain evidence="2">TRF0915ILg1</strain>
        <tissue evidence="2">Whole body</tissue>
    </source>
</reference>
<sequence length="224" mass="24982">MPDKQPTVICCQRKDSNKNSSVFSDSDPYVSDEGSDYVPDTNTSESSNIETIFTEEYNITFKASKSDSCSTCNSIHVSLRAAKAKIDVPKIEQLNTELDLHHRTAQAGPKAIENRSKEVSENLGTYAITFDLPQTLPTPKLFTGPTFYKKKVFCYNFSIHCLHFYMWDDSTAGRGADAIGSCLLKHFEMKDIWGEKLVAISDSCGGQNENWSLVAVWLRQTALG</sequence>
<dbReference type="AlphaFoldDB" id="A0A8K0CP06"/>
<evidence type="ECO:0000313" key="3">
    <source>
        <dbReference type="Proteomes" id="UP000801492"/>
    </source>
</evidence>
<dbReference type="EMBL" id="VTPC01043326">
    <property type="protein sequence ID" value="KAF2890949.1"/>
    <property type="molecule type" value="Genomic_DNA"/>
</dbReference>
<comment type="caution">
    <text evidence="2">The sequence shown here is derived from an EMBL/GenBank/DDBJ whole genome shotgun (WGS) entry which is preliminary data.</text>
</comment>